<evidence type="ECO:0000313" key="2">
    <source>
        <dbReference type="Proteomes" id="UP001200145"/>
    </source>
</evidence>
<dbReference type="SUPFAM" id="SSF52768">
    <property type="entry name" value="Arginase/deacetylase"/>
    <property type="match status" value="1"/>
</dbReference>
<evidence type="ECO:0000313" key="1">
    <source>
        <dbReference type="EMBL" id="MCF1716204.1"/>
    </source>
</evidence>
<dbReference type="EMBL" id="JAKEVY010000004">
    <property type="protein sequence ID" value="MCF1716204.1"/>
    <property type="molecule type" value="Genomic_DNA"/>
</dbReference>
<dbReference type="Gene3D" id="3.40.800.10">
    <property type="entry name" value="Ureohydrolase domain"/>
    <property type="match status" value="1"/>
</dbReference>
<protein>
    <submittedName>
        <fullName evidence="1">Uncharacterized protein</fullName>
    </submittedName>
</protein>
<organism evidence="1 2">
    <name type="scientific">Flavihumibacter fluminis</name>
    <dbReference type="NCBI Taxonomy" id="2909236"/>
    <lineage>
        <taxon>Bacteria</taxon>
        <taxon>Pseudomonadati</taxon>
        <taxon>Bacteroidota</taxon>
        <taxon>Chitinophagia</taxon>
        <taxon>Chitinophagales</taxon>
        <taxon>Chitinophagaceae</taxon>
        <taxon>Flavihumibacter</taxon>
    </lineage>
</organism>
<name>A0ABS9BKJ1_9BACT</name>
<comment type="caution">
    <text evidence="1">The sequence shown here is derived from an EMBL/GenBank/DDBJ whole genome shotgun (WGS) entry which is preliminary data.</text>
</comment>
<dbReference type="Proteomes" id="UP001200145">
    <property type="component" value="Unassembled WGS sequence"/>
</dbReference>
<reference evidence="1 2" key="1">
    <citation type="submission" date="2022-01" db="EMBL/GenBank/DDBJ databases">
        <title>Flavihumibacter sp. nov., isolated from sediment of a river.</title>
        <authorList>
            <person name="Liu H."/>
        </authorList>
    </citation>
    <scope>NUCLEOTIDE SEQUENCE [LARGE SCALE GENOMIC DNA]</scope>
    <source>
        <strain evidence="1 2">RY-1</strain>
    </source>
</reference>
<accession>A0ABS9BKJ1</accession>
<dbReference type="InterPro" id="IPR023696">
    <property type="entry name" value="Ureohydrolase_dom_sf"/>
</dbReference>
<proteinExistence type="predicted"/>
<sequence>MPAVDSRTPDGLWYSELSELLEPLLISDKATGLQITILDPDLDPSGYYTKEFVKRICETINSVK</sequence>
<keyword evidence="2" id="KW-1185">Reference proteome</keyword>
<gene>
    <name evidence="1" type="ORF">L0U88_16300</name>
</gene>